<sequence>MHAPSGQPGGGNMGGQPRPLVQQSNQVVKRMALLGVQGKQLEHPELRREIVKEPSITYLAFTVDRLLDHILTTACHSADEDDPDSVGPVIETLCAQLTQDVNKLPPLPTLMQLPDSFVPPKK</sequence>
<reference evidence="2" key="1">
    <citation type="submission" date="2013-12" db="EMBL/GenBank/DDBJ databases">
        <authorList>
            <person name="Omoto C.K."/>
            <person name="Sibley D."/>
            <person name="Venepally P."/>
            <person name="Hadjithomas M."/>
            <person name="Karamycheva S."/>
            <person name="Brunk B."/>
            <person name="Roos D."/>
            <person name="Caler E."/>
            <person name="Lorenzi H."/>
        </authorList>
    </citation>
    <scope>NUCLEOTIDE SEQUENCE</scope>
</reference>
<protein>
    <submittedName>
        <fullName evidence="2">Uncharacterized protein</fullName>
    </submittedName>
</protein>
<dbReference type="GeneID" id="22914441"/>
<accession>A0A023B2H0</accession>
<evidence type="ECO:0000313" key="3">
    <source>
        <dbReference type="Proteomes" id="UP000019763"/>
    </source>
</evidence>
<dbReference type="VEuPathDB" id="CryptoDB:GNI_126000"/>
<proteinExistence type="predicted"/>
<comment type="caution">
    <text evidence="2">The sequence shown here is derived from an EMBL/GenBank/DDBJ whole genome shotgun (WGS) entry which is preliminary data.</text>
</comment>
<evidence type="ECO:0000256" key="1">
    <source>
        <dbReference type="SAM" id="MobiDB-lite"/>
    </source>
</evidence>
<keyword evidence="3" id="KW-1185">Reference proteome</keyword>
<name>A0A023B2H0_GRENI</name>
<dbReference type="EMBL" id="AFNH02000938">
    <property type="protein sequence ID" value="EZG50350.1"/>
    <property type="molecule type" value="Genomic_DNA"/>
</dbReference>
<dbReference type="AlphaFoldDB" id="A0A023B2H0"/>
<organism evidence="2 3">
    <name type="scientific">Gregarina niphandrodes</name>
    <name type="common">Septate eugregarine</name>
    <dbReference type="NCBI Taxonomy" id="110365"/>
    <lineage>
        <taxon>Eukaryota</taxon>
        <taxon>Sar</taxon>
        <taxon>Alveolata</taxon>
        <taxon>Apicomplexa</taxon>
        <taxon>Conoidasida</taxon>
        <taxon>Gregarinasina</taxon>
        <taxon>Eugregarinorida</taxon>
        <taxon>Gregarinidae</taxon>
        <taxon>Gregarina</taxon>
    </lineage>
</organism>
<dbReference type="RefSeq" id="XP_011132020.1">
    <property type="nucleotide sequence ID" value="XM_011133718.1"/>
</dbReference>
<feature type="region of interest" description="Disordered" evidence="1">
    <location>
        <begin position="1"/>
        <end position="22"/>
    </location>
</feature>
<gene>
    <name evidence="2" type="ORF">GNI_126000</name>
</gene>
<evidence type="ECO:0000313" key="2">
    <source>
        <dbReference type="EMBL" id="EZG50350.1"/>
    </source>
</evidence>
<dbReference type="Proteomes" id="UP000019763">
    <property type="component" value="Unassembled WGS sequence"/>
</dbReference>